<proteinExistence type="predicted"/>
<evidence type="ECO:0000313" key="4">
    <source>
        <dbReference type="EMBL" id="UUC46320.1"/>
    </source>
</evidence>
<accession>A0ABY5IU00</accession>
<dbReference type="PANTHER" id="PTHR34315">
    <property type="match status" value="1"/>
</dbReference>
<dbReference type="Gene3D" id="2.60.130.10">
    <property type="entry name" value="Aromatic compound dioxygenase"/>
    <property type="match status" value="1"/>
</dbReference>
<feature type="domain" description="Intradiol ring-cleavage dioxygenases" evidence="2">
    <location>
        <begin position="75"/>
        <end position="186"/>
    </location>
</feature>
<name>A0ABY5IU00_9FLAO</name>
<dbReference type="InterPro" id="IPR015889">
    <property type="entry name" value="Intradiol_dOase_core"/>
</dbReference>
<gene>
    <name evidence="4" type="ORF">NOX80_03750</name>
</gene>
<dbReference type="InterPro" id="IPR026444">
    <property type="entry name" value="Secre_tail"/>
</dbReference>
<protein>
    <submittedName>
        <fullName evidence="4">T9SS type A sorting domain-containing protein</fullName>
    </submittedName>
</protein>
<keyword evidence="5" id="KW-1185">Reference proteome</keyword>
<evidence type="ECO:0000259" key="3">
    <source>
        <dbReference type="Pfam" id="PF18962"/>
    </source>
</evidence>
<dbReference type="Proteomes" id="UP001059844">
    <property type="component" value="Chromosome"/>
</dbReference>
<evidence type="ECO:0000313" key="5">
    <source>
        <dbReference type="Proteomes" id="UP001059844"/>
    </source>
</evidence>
<dbReference type="SUPFAM" id="SSF49482">
    <property type="entry name" value="Aromatic compound dioxygenase"/>
    <property type="match status" value="1"/>
</dbReference>
<dbReference type="EMBL" id="CP101751">
    <property type="protein sequence ID" value="UUC46320.1"/>
    <property type="molecule type" value="Genomic_DNA"/>
</dbReference>
<feature type="domain" description="Secretion system C-terminal sorting" evidence="3">
    <location>
        <begin position="266"/>
        <end position="345"/>
    </location>
</feature>
<organism evidence="4 5">
    <name type="scientific">Flavobacterium cerinum</name>
    <dbReference type="NCBI Taxonomy" id="2502784"/>
    <lineage>
        <taxon>Bacteria</taxon>
        <taxon>Pseudomonadati</taxon>
        <taxon>Bacteroidota</taxon>
        <taxon>Flavobacteriia</taxon>
        <taxon>Flavobacteriales</taxon>
        <taxon>Flavobacteriaceae</taxon>
        <taxon>Flavobacterium</taxon>
    </lineage>
</organism>
<dbReference type="Pfam" id="PF18962">
    <property type="entry name" value="Por_Secre_tail"/>
    <property type="match status" value="1"/>
</dbReference>
<dbReference type="NCBIfam" id="TIGR04183">
    <property type="entry name" value="Por_Secre_tail"/>
    <property type="match status" value="1"/>
</dbReference>
<dbReference type="PANTHER" id="PTHR34315:SF1">
    <property type="entry name" value="INTRADIOL RING-CLEAVAGE DIOXYGENASES DOMAIN-CONTAINING PROTEIN-RELATED"/>
    <property type="match status" value="1"/>
</dbReference>
<dbReference type="InterPro" id="IPR000627">
    <property type="entry name" value="Intradiol_dOase_C"/>
</dbReference>
<keyword evidence="1" id="KW-0732">Signal</keyword>
<dbReference type="RefSeq" id="WP_256551987.1">
    <property type="nucleotide sequence ID" value="NZ_CP101751.1"/>
</dbReference>
<sequence>MIKEKAKNVMERKVFLKNSLGFLGMVATAPSLLRAMGSENSMPEATEALACSVTNSETAGPFPTISPASWVRTNIVGDRTGVPFTINIAIKNVNGNCNAFSGAIVDIWHCDKDGNYSEYGGTGMQPTNYTTNHFLRGRQTTDANGLVSYTSIFPGWYTGRATHIHVHIYNASGTSLLITQIAFPEGSNSAVVQVNSATSYGYTKGMSGYTYNATDNVFSDGVSNELGAVTGSIAEGFTLSHTIFVNGPTLGINDVATAEFQLSQNFPNPFTDSTKIPLVLNSYSKVKMELYDLTGRHIDTPINDEFPAGTNYLLFSRNNLSSGYYIYRVIIENENGVFTESKKMIIQ</sequence>
<dbReference type="Pfam" id="PF00775">
    <property type="entry name" value="Dioxygenase_C"/>
    <property type="match status" value="1"/>
</dbReference>
<evidence type="ECO:0000256" key="1">
    <source>
        <dbReference type="ARBA" id="ARBA00022729"/>
    </source>
</evidence>
<reference evidence="4" key="1">
    <citation type="submission" date="2022-07" db="EMBL/GenBank/DDBJ databases">
        <title>Isolation, identification, and degradation of a PFOSA degrading strain from sewage treatment plant.</title>
        <authorList>
            <person name="Zhang L."/>
            <person name="Huo Y."/>
        </authorList>
    </citation>
    <scope>NUCLEOTIDE SEQUENCE</scope>
    <source>
        <strain evidence="4">C1</strain>
    </source>
</reference>
<evidence type="ECO:0000259" key="2">
    <source>
        <dbReference type="Pfam" id="PF00775"/>
    </source>
</evidence>